<protein>
    <submittedName>
        <fullName evidence="1">Uncharacterized protein</fullName>
    </submittedName>
</protein>
<dbReference type="EMBL" id="KB554236">
    <property type="protein sequence ID" value="EMP29732.1"/>
    <property type="molecule type" value="Genomic_DNA"/>
</dbReference>
<dbReference type="AlphaFoldDB" id="M7BNG7"/>
<name>M7BNG7_CHEMY</name>
<dbReference type="Proteomes" id="UP000031443">
    <property type="component" value="Unassembled WGS sequence"/>
</dbReference>
<accession>M7BNG7</accession>
<keyword evidence="2" id="KW-1185">Reference proteome</keyword>
<evidence type="ECO:0000313" key="2">
    <source>
        <dbReference type="Proteomes" id="UP000031443"/>
    </source>
</evidence>
<evidence type="ECO:0000313" key="1">
    <source>
        <dbReference type="EMBL" id="EMP29732.1"/>
    </source>
</evidence>
<sequence length="118" mass="13435">MARFGANVTRGEDAAVGTEFVLSGGEEDQVEKDEYEQTTKVCKDKIRKAKAQNKIKLARDLKEKKKIFYKCIRSKRKTMDRVGPLLNEGGKTIIENVEMAEVLNDFFVSVFTKKVRSN</sequence>
<proteinExistence type="predicted"/>
<gene>
    <name evidence="1" type="ORF">UY3_13100</name>
</gene>
<organism evidence="1 2">
    <name type="scientific">Chelonia mydas</name>
    <name type="common">Green sea-turtle</name>
    <name type="synonym">Chelonia agassizi</name>
    <dbReference type="NCBI Taxonomy" id="8469"/>
    <lineage>
        <taxon>Eukaryota</taxon>
        <taxon>Metazoa</taxon>
        <taxon>Chordata</taxon>
        <taxon>Craniata</taxon>
        <taxon>Vertebrata</taxon>
        <taxon>Euteleostomi</taxon>
        <taxon>Archelosauria</taxon>
        <taxon>Testudinata</taxon>
        <taxon>Testudines</taxon>
        <taxon>Cryptodira</taxon>
        <taxon>Durocryptodira</taxon>
        <taxon>Americhelydia</taxon>
        <taxon>Chelonioidea</taxon>
        <taxon>Cheloniidae</taxon>
        <taxon>Chelonia</taxon>
    </lineage>
</organism>
<reference evidence="2" key="1">
    <citation type="journal article" date="2013" name="Nat. Genet.">
        <title>The draft genomes of soft-shell turtle and green sea turtle yield insights into the development and evolution of the turtle-specific body plan.</title>
        <authorList>
            <person name="Wang Z."/>
            <person name="Pascual-Anaya J."/>
            <person name="Zadissa A."/>
            <person name="Li W."/>
            <person name="Niimura Y."/>
            <person name="Huang Z."/>
            <person name="Li C."/>
            <person name="White S."/>
            <person name="Xiong Z."/>
            <person name="Fang D."/>
            <person name="Wang B."/>
            <person name="Ming Y."/>
            <person name="Chen Y."/>
            <person name="Zheng Y."/>
            <person name="Kuraku S."/>
            <person name="Pignatelli M."/>
            <person name="Herrero J."/>
            <person name="Beal K."/>
            <person name="Nozawa M."/>
            <person name="Li Q."/>
            <person name="Wang J."/>
            <person name="Zhang H."/>
            <person name="Yu L."/>
            <person name="Shigenobu S."/>
            <person name="Wang J."/>
            <person name="Liu J."/>
            <person name="Flicek P."/>
            <person name="Searle S."/>
            <person name="Wang J."/>
            <person name="Kuratani S."/>
            <person name="Yin Y."/>
            <person name="Aken B."/>
            <person name="Zhang G."/>
            <person name="Irie N."/>
        </authorList>
    </citation>
    <scope>NUCLEOTIDE SEQUENCE [LARGE SCALE GENOMIC DNA]</scope>
</reference>
<dbReference type="STRING" id="8469.M7BNG7"/>